<sequence>MVNAWNAGRTTPYRKGNNWRGSLVGSPPCHEPLVSSTTSSNDITDGILGNRSLISRCESASPQTKRKTGKGAGGTGEELRDYPSLQIVEKFEPLQVGEGGVVQNGSRRAITWKCQGFQVVDDHLRRSPSVFFLSISEPDREVLELRTSVQDMQHLGHSQIFKLQGVQRRIYTGRQDNGRQETEFVEDGRCAQKCGGVRGCLCTIAFKGKMLKEREGAGSMAQTLKVASL</sequence>
<organism evidence="2 3">
    <name type="scientific">Mycena metata</name>
    <dbReference type="NCBI Taxonomy" id="1033252"/>
    <lineage>
        <taxon>Eukaryota</taxon>
        <taxon>Fungi</taxon>
        <taxon>Dikarya</taxon>
        <taxon>Basidiomycota</taxon>
        <taxon>Agaricomycotina</taxon>
        <taxon>Agaricomycetes</taxon>
        <taxon>Agaricomycetidae</taxon>
        <taxon>Agaricales</taxon>
        <taxon>Marasmiineae</taxon>
        <taxon>Mycenaceae</taxon>
        <taxon>Mycena</taxon>
    </lineage>
</organism>
<reference evidence="2" key="1">
    <citation type="submission" date="2023-03" db="EMBL/GenBank/DDBJ databases">
        <title>Massive genome expansion in bonnet fungi (Mycena s.s.) driven by repeated elements and novel gene families across ecological guilds.</title>
        <authorList>
            <consortium name="Lawrence Berkeley National Laboratory"/>
            <person name="Harder C.B."/>
            <person name="Miyauchi S."/>
            <person name="Viragh M."/>
            <person name="Kuo A."/>
            <person name="Thoen E."/>
            <person name="Andreopoulos B."/>
            <person name="Lu D."/>
            <person name="Skrede I."/>
            <person name="Drula E."/>
            <person name="Henrissat B."/>
            <person name="Morin E."/>
            <person name="Kohler A."/>
            <person name="Barry K."/>
            <person name="LaButti K."/>
            <person name="Morin E."/>
            <person name="Salamov A."/>
            <person name="Lipzen A."/>
            <person name="Mereny Z."/>
            <person name="Hegedus B."/>
            <person name="Baldrian P."/>
            <person name="Stursova M."/>
            <person name="Weitz H."/>
            <person name="Taylor A."/>
            <person name="Grigoriev I.V."/>
            <person name="Nagy L.G."/>
            <person name="Martin F."/>
            <person name="Kauserud H."/>
        </authorList>
    </citation>
    <scope>NUCLEOTIDE SEQUENCE</scope>
    <source>
        <strain evidence="2">CBHHK182m</strain>
    </source>
</reference>
<feature type="region of interest" description="Disordered" evidence="1">
    <location>
        <begin position="1"/>
        <end position="20"/>
    </location>
</feature>
<dbReference type="EMBL" id="JARKIB010000016">
    <property type="protein sequence ID" value="KAJ7770753.1"/>
    <property type="molecule type" value="Genomic_DNA"/>
</dbReference>
<evidence type="ECO:0000313" key="2">
    <source>
        <dbReference type="EMBL" id="KAJ7770753.1"/>
    </source>
</evidence>
<proteinExistence type="predicted"/>
<keyword evidence="3" id="KW-1185">Reference proteome</keyword>
<dbReference type="AlphaFoldDB" id="A0AAD7NQH7"/>
<dbReference type="Proteomes" id="UP001215598">
    <property type="component" value="Unassembled WGS sequence"/>
</dbReference>
<feature type="region of interest" description="Disordered" evidence="1">
    <location>
        <begin position="58"/>
        <end position="78"/>
    </location>
</feature>
<comment type="caution">
    <text evidence="2">The sequence shown here is derived from an EMBL/GenBank/DDBJ whole genome shotgun (WGS) entry which is preliminary data.</text>
</comment>
<protein>
    <submittedName>
        <fullName evidence="2">Uncharacterized protein</fullName>
    </submittedName>
</protein>
<gene>
    <name evidence="2" type="ORF">B0H16DRAFT_1452161</name>
</gene>
<name>A0AAD7NQH7_9AGAR</name>
<evidence type="ECO:0000313" key="3">
    <source>
        <dbReference type="Proteomes" id="UP001215598"/>
    </source>
</evidence>
<accession>A0AAD7NQH7</accession>
<evidence type="ECO:0000256" key="1">
    <source>
        <dbReference type="SAM" id="MobiDB-lite"/>
    </source>
</evidence>